<evidence type="ECO:0000259" key="6">
    <source>
        <dbReference type="Pfam" id="PF00881"/>
    </source>
</evidence>
<evidence type="ECO:0000256" key="1">
    <source>
        <dbReference type="ARBA" id="ARBA00008366"/>
    </source>
</evidence>
<dbReference type="GO" id="GO:0016491">
    <property type="term" value="F:oxidoreductase activity"/>
    <property type="evidence" value="ECO:0007669"/>
    <property type="project" value="UniProtKB-UniRule"/>
</dbReference>
<protein>
    <submittedName>
        <fullName evidence="7">NADPH-flavin oxidoreductase</fullName>
        <ecNumber evidence="7">1.6.99.-</ecNumber>
    </submittedName>
</protein>
<organism evidence="7 8">
    <name type="scientific">Psychrobacter pasteurii</name>
    <dbReference type="NCBI Taxonomy" id="1945520"/>
    <lineage>
        <taxon>Bacteria</taxon>
        <taxon>Pseudomonadati</taxon>
        <taxon>Pseudomonadota</taxon>
        <taxon>Gammaproteobacteria</taxon>
        <taxon>Moraxellales</taxon>
        <taxon>Moraxellaceae</taxon>
        <taxon>Psychrobacter</taxon>
    </lineage>
</organism>
<comment type="similarity">
    <text evidence="1 5">Belongs to the flavin oxidoreductase frp family.</text>
</comment>
<evidence type="ECO:0000313" key="8">
    <source>
        <dbReference type="Proteomes" id="UP000188169"/>
    </source>
</evidence>
<sequence>MTNLTKETKAEISHVTNDTIKSMLEHRSVRDFTDEPISEEMLEAILEAGRAVSTSNYMQSMSVVRITDPQQRVKFHQVSNGMSEEEYNQAIAEGKKLAHPYVLEAPEYLVFCMDNHRHSQIEPEAQLDWIEVVIIAAVDVALYAQNVMAAAESLGLGGVYIGSMRNDIERAGEIINAPKHVVPLFGMCLGHPSDSPKNATTKPRLPLSVLVSENQYQPATQAQLDAFNQTVIDYYVEQRGEGEHPDWKAQVTKVFGSPVRPQVMDYLNKQGFAKR</sequence>
<feature type="domain" description="Nitroreductase" evidence="6">
    <location>
        <begin position="25"/>
        <end position="191"/>
    </location>
</feature>
<dbReference type="EC" id="1.6.99.-" evidence="7"/>
<evidence type="ECO:0000313" key="7">
    <source>
        <dbReference type="EMBL" id="SJM36470.1"/>
    </source>
</evidence>
<evidence type="ECO:0000256" key="3">
    <source>
        <dbReference type="ARBA" id="ARBA00022643"/>
    </source>
</evidence>
<dbReference type="NCBIfam" id="NF008033">
    <property type="entry name" value="PRK10765.1"/>
    <property type="match status" value="1"/>
</dbReference>
<evidence type="ECO:0000256" key="5">
    <source>
        <dbReference type="PIRNR" id="PIRNR005426"/>
    </source>
</evidence>
<reference evidence="8" key="1">
    <citation type="submission" date="2017-02" db="EMBL/GenBank/DDBJ databases">
        <authorList>
            <person name="Mornico D."/>
        </authorList>
    </citation>
    <scope>NUCLEOTIDE SEQUENCE [LARGE SCALE GENOMIC DNA]</scope>
</reference>
<dbReference type="InterPro" id="IPR000415">
    <property type="entry name" value="Nitroreductase-like"/>
</dbReference>
<dbReference type="Gene3D" id="3.40.109.10">
    <property type="entry name" value="NADH Oxidase"/>
    <property type="match status" value="1"/>
</dbReference>
<dbReference type="InterPro" id="IPR029479">
    <property type="entry name" value="Nitroreductase"/>
</dbReference>
<evidence type="ECO:0000256" key="4">
    <source>
        <dbReference type="ARBA" id="ARBA00023002"/>
    </source>
</evidence>
<dbReference type="OrthoDB" id="3181400at2"/>
<dbReference type="Pfam" id="PF00881">
    <property type="entry name" value="Nitroreductase"/>
    <property type="match status" value="1"/>
</dbReference>
<keyword evidence="2 5" id="KW-0285">Flavoprotein</keyword>
<keyword evidence="5" id="KW-0521">NADP</keyword>
<name>A0A1R4EDC9_9GAMM</name>
<dbReference type="PIRSF" id="PIRSF005426">
    <property type="entry name" value="Frp"/>
    <property type="match status" value="1"/>
</dbReference>
<dbReference type="Proteomes" id="UP000188169">
    <property type="component" value="Unassembled WGS sequence"/>
</dbReference>
<proteinExistence type="inferred from homology"/>
<dbReference type="InterPro" id="IPR016446">
    <property type="entry name" value="Flavin_OxRdtase_Frp"/>
</dbReference>
<dbReference type="SUPFAM" id="SSF55469">
    <property type="entry name" value="FMN-dependent nitroreductase-like"/>
    <property type="match status" value="1"/>
</dbReference>
<dbReference type="STRING" id="1945520.A1019T_00431"/>
<keyword evidence="4 5" id="KW-0560">Oxidoreductase</keyword>
<dbReference type="AlphaFoldDB" id="A0A1R4EDC9"/>
<keyword evidence="8" id="KW-1185">Reference proteome</keyword>
<dbReference type="PANTHER" id="PTHR43425:SF2">
    <property type="entry name" value="OXYGEN-INSENSITIVE NADPH NITROREDUCTASE"/>
    <property type="match status" value="1"/>
</dbReference>
<dbReference type="EMBL" id="FUGD01000048">
    <property type="protein sequence ID" value="SJM36470.1"/>
    <property type="molecule type" value="Genomic_DNA"/>
</dbReference>
<accession>A0A1R4EDC9</accession>
<evidence type="ECO:0000256" key="2">
    <source>
        <dbReference type="ARBA" id="ARBA00022630"/>
    </source>
</evidence>
<dbReference type="PANTHER" id="PTHR43425">
    <property type="entry name" value="OXYGEN-INSENSITIVE NADPH NITROREDUCTASE"/>
    <property type="match status" value="1"/>
</dbReference>
<gene>
    <name evidence="7" type="primary">frp</name>
    <name evidence="7" type="ORF">A1019T_00431</name>
</gene>
<dbReference type="RefSeq" id="WP_077447876.1">
    <property type="nucleotide sequence ID" value="NZ_FUGD01000048.1"/>
</dbReference>
<keyword evidence="3 5" id="KW-0288">FMN</keyword>